<protein>
    <submittedName>
        <fullName evidence="1">Uncharacterized protein</fullName>
    </submittedName>
</protein>
<dbReference type="OrthoDB" id="4453902at2759"/>
<name>A0A5N5WHY3_9EURO</name>
<dbReference type="Proteomes" id="UP000326565">
    <property type="component" value="Unassembled WGS sequence"/>
</dbReference>
<dbReference type="EMBL" id="ML732558">
    <property type="protein sequence ID" value="KAB8067137.1"/>
    <property type="molecule type" value="Genomic_DNA"/>
</dbReference>
<sequence>MPTRVKEEILEARTHYRSKLRTIKETICKLETAHVDQHDAERAGIQQRSMSLESKSGKPFFFIPYQEEYVLSIDRDFPIYDRDVENPGVPHEPLPHMKCLMESDVIGDDRLLRGELIAIIEIMTARLNTNSLRPHTVAPVMVYALMGPQHLRVLEAYFDGKNLIIGQTKLYDMRQGNTITIELTYPMVVGFCCR</sequence>
<evidence type="ECO:0000313" key="2">
    <source>
        <dbReference type="Proteomes" id="UP000326565"/>
    </source>
</evidence>
<proteinExistence type="predicted"/>
<accession>A0A5N5WHY3</accession>
<keyword evidence="2" id="KW-1185">Reference proteome</keyword>
<dbReference type="AlphaFoldDB" id="A0A5N5WHY3"/>
<reference evidence="1 2" key="1">
    <citation type="submission" date="2019-04" db="EMBL/GenBank/DDBJ databases">
        <title>Friends and foes A comparative genomics study of 23 Aspergillus species from section Flavi.</title>
        <authorList>
            <consortium name="DOE Joint Genome Institute"/>
            <person name="Kjaerbolling I."/>
            <person name="Vesth T."/>
            <person name="Frisvad J.C."/>
            <person name="Nybo J.L."/>
            <person name="Theobald S."/>
            <person name="Kildgaard S."/>
            <person name="Isbrandt T."/>
            <person name="Kuo A."/>
            <person name="Sato A."/>
            <person name="Lyhne E.K."/>
            <person name="Kogle M.E."/>
            <person name="Wiebenga A."/>
            <person name="Kun R.S."/>
            <person name="Lubbers R.J."/>
            <person name="Makela M.R."/>
            <person name="Barry K."/>
            <person name="Chovatia M."/>
            <person name="Clum A."/>
            <person name="Daum C."/>
            <person name="Haridas S."/>
            <person name="He G."/>
            <person name="LaButti K."/>
            <person name="Lipzen A."/>
            <person name="Mondo S."/>
            <person name="Riley R."/>
            <person name="Salamov A."/>
            <person name="Simmons B.A."/>
            <person name="Magnuson J.K."/>
            <person name="Henrissat B."/>
            <person name="Mortensen U.H."/>
            <person name="Larsen T.O."/>
            <person name="Devries R.P."/>
            <person name="Grigoriev I.V."/>
            <person name="Machida M."/>
            <person name="Baker S.E."/>
            <person name="Andersen M.R."/>
        </authorList>
    </citation>
    <scope>NUCLEOTIDE SEQUENCE [LARGE SCALE GENOMIC DNA]</scope>
    <source>
        <strain evidence="1 2">CBS 151.66</strain>
    </source>
</reference>
<organism evidence="1 2">
    <name type="scientific">Aspergillus leporis</name>
    <dbReference type="NCBI Taxonomy" id="41062"/>
    <lineage>
        <taxon>Eukaryota</taxon>
        <taxon>Fungi</taxon>
        <taxon>Dikarya</taxon>
        <taxon>Ascomycota</taxon>
        <taxon>Pezizomycotina</taxon>
        <taxon>Eurotiomycetes</taxon>
        <taxon>Eurotiomycetidae</taxon>
        <taxon>Eurotiales</taxon>
        <taxon>Aspergillaceae</taxon>
        <taxon>Aspergillus</taxon>
        <taxon>Aspergillus subgen. Circumdati</taxon>
    </lineage>
</organism>
<evidence type="ECO:0000313" key="1">
    <source>
        <dbReference type="EMBL" id="KAB8067137.1"/>
    </source>
</evidence>
<gene>
    <name evidence="1" type="ORF">BDV29DRAFT_196671</name>
</gene>